<sequence>MNDNMFMALSTSVVNAAALAATSVIGIPAVTQGIMASSGILSPFLSLWLLKVYVRFDDPVELTRIISSLKSSISVCKAHLKDNSSSEEFKQKTRIQLEDFQTKLQNARADFEKGRTHTVTPFSTNETQSGE</sequence>
<gene>
    <name evidence="1" type="ORF">CFBP3840_02469</name>
</gene>
<proteinExistence type="predicted"/>
<dbReference type="Proteomes" id="UP000238095">
    <property type="component" value="Chromosome 1"/>
</dbReference>
<dbReference type="AlphaFoldDB" id="A0A2K4WUD9"/>
<name>A0A2K4WUD9_PSESX</name>
<dbReference type="EMBL" id="LT963409">
    <property type="protein sequence ID" value="SOS39515.1"/>
    <property type="molecule type" value="Genomic_DNA"/>
</dbReference>
<accession>A0A2K4WUD9</accession>
<evidence type="ECO:0000313" key="1">
    <source>
        <dbReference type="EMBL" id="SOS39515.1"/>
    </source>
</evidence>
<protein>
    <submittedName>
        <fullName evidence="1">Uncharacterized protein</fullName>
    </submittedName>
</protein>
<dbReference type="RefSeq" id="WP_060404468.1">
    <property type="nucleotide sequence ID" value="NZ_LT963409.1"/>
</dbReference>
<reference evidence="1 2" key="1">
    <citation type="submission" date="2017-11" db="EMBL/GenBank/DDBJ databases">
        <authorList>
            <person name="Han C.G."/>
        </authorList>
    </citation>
    <scope>NUCLEOTIDE SEQUENCE [LARGE SCALE GENOMIC DNA]</scope>
    <source>
        <strain evidence="1">CFBP3840</strain>
    </source>
</reference>
<organism evidence="1 2">
    <name type="scientific">Pseudomonas syringae</name>
    <dbReference type="NCBI Taxonomy" id="317"/>
    <lineage>
        <taxon>Bacteria</taxon>
        <taxon>Pseudomonadati</taxon>
        <taxon>Pseudomonadota</taxon>
        <taxon>Gammaproteobacteria</taxon>
        <taxon>Pseudomonadales</taxon>
        <taxon>Pseudomonadaceae</taxon>
        <taxon>Pseudomonas</taxon>
    </lineage>
</organism>
<evidence type="ECO:0000313" key="2">
    <source>
        <dbReference type="Proteomes" id="UP000238095"/>
    </source>
</evidence>